<evidence type="ECO:0000256" key="1">
    <source>
        <dbReference type="ARBA" id="ARBA00004170"/>
    </source>
</evidence>
<evidence type="ECO:0000313" key="6">
    <source>
        <dbReference type="Proteomes" id="UP000694888"/>
    </source>
</evidence>
<keyword evidence="4" id="KW-0175">Coiled coil</keyword>
<reference evidence="7 8" key="1">
    <citation type="submission" date="2025-05" db="UniProtKB">
        <authorList>
            <consortium name="RefSeq"/>
        </authorList>
    </citation>
    <scope>IDENTIFICATION</scope>
</reference>
<dbReference type="PANTHER" id="PTHR28664:SF4">
    <property type="entry name" value="TIGHT JUNCTION-ASSOCIATED PROTEIN 1"/>
    <property type="match status" value="1"/>
</dbReference>
<sequence>MLESKGLRVEDCGHIATMTPTVCKECGCRCDSCGSSTTSYSKGTSLDLHQQIAELHSQLGRSGSHIGSLEQQLRDMRSNTDFDLSRTKDELARLRERYERLLESHKKMQKINHDLEDKLLRQVSQAESEKVSLQHELSSMMQRLVDARTLITHLDEDNERYRQDCNVAVQLLQCKPSNFVSHRLNTLPLDLQERVKQLMPREQLLAAENAANNPPEEPRLMRIPIATFPPTAMVYSLQHNTGNKISGSESKDMNGGHSETSSGLIPTSLIARVLNQPRPHRAIPRVYLCTSCRRDVGHEDVGCQVDFLSRGTRPVEITPLPAGSERVASLIQSPLANTIPADARGWHSNRKENSKGHGHFVYTNGHPGHSGSVHNIPHPPSREHCLSTSSTETEL</sequence>
<protein>
    <submittedName>
        <fullName evidence="7 8">Uncharacterized protein LOC101854193 isoform X1</fullName>
    </submittedName>
</protein>
<dbReference type="InterPro" id="IPR043441">
    <property type="entry name" value="Tjap1/BEGAIN"/>
</dbReference>
<dbReference type="RefSeq" id="XP_035827760.1">
    <property type="nucleotide sequence ID" value="XM_035971867.1"/>
</dbReference>
<proteinExistence type="predicted"/>
<keyword evidence="2" id="KW-0597">Phosphoprotein</keyword>
<dbReference type="RefSeq" id="XP_012942399.1">
    <property type="nucleotide sequence ID" value="XM_013086945.2"/>
</dbReference>
<evidence type="ECO:0000256" key="4">
    <source>
        <dbReference type="SAM" id="Coils"/>
    </source>
</evidence>
<dbReference type="Proteomes" id="UP000694888">
    <property type="component" value="Unplaced"/>
</dbReference>
<evidence type="ECO:0000256" key="3">
    <source>
        <dbReference type="ARBA" id="ARBA00023136"/>
    </source>
</evidence>
<keyword evidence="3" id="KW-0472">Membrane</keyword>
<dbReference type="PANTHER" id="PTHR28664">
    <property type="entry name" value="TIGHT JUNCTION-ASSOCIATED PROTEIN 1"/>
    <property type="match status" value="1"/>
</dbReference>
<gene>
    <name evidence="7 8" type="primary">LOC101854193</name>
</gene>
<name>A0ABM1A7L4_APLCA</name>
<accession>A0ABM1A7L4</accession>
<evidence type="ECO:0000313" key="8">
    <source>
        <dbReference type="RefSeq" id="XP_035827760.1"/>
    </source>
</evidence>
<dbReference type="GeneID" id="101854193"/>
<feature type="compositionally biased region" description="Polar residues" evidence="5">
    <location>
        <begin position="386"/>
        <end position="395"/>
    </location>
</feature>
<evidence type="ECO:0000256" key="2">
    <source>
        <dbReference type="ARBA" id="ARBA00022553"/>
    </source>
</evidence>
<organism evidence="6 7">
    <name type="scientific">Aplysia californica</name>
    <name type="common">California sea hare</name>
    <dbReference type="NCBI Taxonomy" id="6500"/>
    <lineage>
        <taxon>Eukaryota</taxon>
        <taxon>Metazoa</taxon>
        <taxon>Spiralia</taxon>
        <taxon>Lophotrochozoa</taxon>
        <taxon>Mollusca</taxon>
        <taxon>Gastropoda</taxon>
        <taxon>Heterobranchia</taxon>
        <taxon>Euthyneura</taxon>
        <taxon>Tectipleura</taxon>
        <taxon>Aplysiida</taxon>
        <taxon>Aplysioidea</taxon>
        <taxon>Aplysiidae</taxon>
        <taxon>Aplysia</taxon>
    </lineage>
</organism>
<feature type="region of interest" description="Disordered" evidence="5">
    <location>
        <begin position="341"/>
        <end position="395"/>
    </location>
</feature>
<evidence type="ECO:0000256" key="5">
    <source>
        <dbReference type="SAM" id="MobiDB-lite"/>
    </source>
</evidence>
<keyword evidence="6" id="KW-1185">Reference proteome</keyword>
<evidence type="ECO:0000313" key="7">
    <source>
        <dbReference type="RefSeq" id="XP_012942399.1"/>
    </source>
</evidence>
<feature type="coiled-coil region" evidence="4">
    <location>
        <begin position="84"/>
        <end position="143"/>
    </location>
</feature>
<comment type="subcellular location">
    <subcellularLocation>
        <location evidence="1">Membrane</location>
        <topology evidence="1">Peripheral membrane protein</topology>
    </subcellularLocation>
</comment>